<comment type="caution">
    <text evidence="1">The sequence shown here is derived from an EMBL/GenBank/DDBJ whole genome shotgun (WGS) entry which is preliminary data.</text>
</comment>
<dbReference type="SUPFAM" id="SSF50044">
    <property type="entry name" value="SH3-domain"/>
    <property type="match status" value="1"/>
</dbReference>
<sequence length="251" mass="28236">MPNQITKLLEKAKSKFSTGFCGTQDHMNQSTYISVTKVNVVTPVKINPQQKTLKKSVARANLFNDKSICVCDQSTINISQFPLLISTPERNKTLESISQFDSTGSEIFESTTSDYGSNVSTAYSNVLYESPQCRQNTTPFSQMEVESFGFGSNDFCSANSLLFEQDQSLSESSQEQQLDLEKEIFVCKVSYTAKTKNELSIKFSDRLLVIKEDLNSCYVKNVLTNECGFVPNFTICKLFQFLSDIKQLTNH</sequence>
<gene>
    <name evidence="1" type="ORF">BpHYR1_045051</name>
</gene>
<accession>A0A3M7QK88</accession>
<dbReference type="EMBL" id="REGN01005832">
    <property type="protein sequence ID" value="RNA11867.1"/>
    <property type="molecule type" value="Genomic_DNA"/>
</dbReference>
<reference evidence="1 2" key="1">
    <citation type="journal article" date="2018" name="Sci. Rep.">
        <title>Genomic signatures of local adaptation to the degree of environmental predictability in rotifers.</title>
        <authorList>
            <person name="Franch-Gras L."/>
            <person name="Hahn C."/>
            <person name="Garcia-Roger E.M."/>
            <person name="Carmona M.J."/>
            <person name="Serra M."/>
            <person name="Gomez A."/>
        </authorList>
    </citation>
    <scope>NUCLEOTIDE SEQUENCE [LARGE SCALE GENOMIC DNA]</scope>
    <source>
        <strain evidence="1">HYR1</strain>
    </source>
</reference>
<evidence type="ECO:0008006" key="3">
    <source>
        <dbReference type="Google" id="ProtNLM"/>
    </source>
</evidence>
<keyword evidence="2" id="KW-1185">Reference proteome</keyword>
<dbReference type="Proteomes" id="UP000276133">
    <property type="component" value="Unassembled WGS sequence"/>
</dbReference>
<dbReference type="InterPro" id="IPR036028">
    <property type="entry name" value="SH3-like_dom_sf"/>
</dbReference>
<proteinExistence type="predicted"/>
<evidence type="ECO:0000313" key="2">
    <source>
        <dbReference type="Proteomes" id="UP000276133"/>
    </source>
</evidence>
<evidence type="ECO:0000313" key="1">
    <source>
        <dbReference type="EMBL" id="RNA11867.1"/>
    </source>
</evidence>
<dbReference type="AlphaFoldDB" id="A0A3M7QK88"/>
<organism evidence="1 2">
    <name type="scientific">Brachionus plicatilis</name>
    <name type="common">Marine rotifer</name>
    <name type="synonym">Brachionus muelleri</name>
    <dbReference type="NCBI Taxonomy" id="10195"/>
    <lineage>
        <taxon>Eukaryota</taxon>
        <taxon>Metazoa</taxon>
        <taxon>Spiralia</taxon>
        <taxon>Gnathifera</taxon>
        <taxon>Rotifera</taxon>
        <taxon>Eurotatoria</taxon>
        <taxon>Monogononta</taxon>
        <taxon>Pseudotrocha</taxon>
        <taxon>Ploima</taxon>
        <taxon>Brachionidae</taxon>
        <taxon>Brachionus</taxon>
    </lineage>
</organism>
<protein>
    <recommendedName>
        <fullName evidence="3">SH3 domain-containing protein</fullName>
    </recommendedName>
</protein>
<name>A0A3M7QK88_BRAPC</name>
<dbReference type="Gene3D" id="2.30.30.40">
    <property type="entry name" value="SH3 Domains"/>
    <property type="match status" value="1"/>
</dbReference>
<dbReference type="OrthoDB" id="10161537at2759"/>